<evidence type="ECO:0000256" key="3">
    <source>
        <dbReference type="ARBA" id="ARBA00022448"/>
    </source>
</evidence>
<dbReference type="GO" id="GO:0000064">
    <property type="term" value="F:L-ornithine transmembrane transporter activity"/>
    <property type="evidence" value="ECO:0007669"/>
    <property type="project" value="TreeGrafter"/>
</dbReference>
<dbReference type="InterPro" id="IPR023395">
    <property type="entry name" value="MCP_dom_sf"/>
</dbReference>
<evidence type="ECO:0000256" key="2">
    <source>
        <dbReference type="ARBA" id="ARBA00006375"/>
    </source>
</evidence>
<dbReference type="SUPFAM" id="SSF103506">
    <property type="entry name" value="Mitochondrial carrier"/>
    <property type="match status" value="1"/>
</dbReference>
<keyword evidence="5" id="KW-0677">Repeat</keyword>
<protein>
    <submittedName>
        <fullName evidence="12">Aste57867_24519 protein</fullName>
    </submittedName>
</protein>
<keyword evidence="8 9" id="KW-0472">Membrane</keyword>
<dbReference type="Gene3D" id="1.50.40.10">
    <property type="entry name" value="Mitochondrial carrier domain"/>
    <property type="match status" value="1"/>
</dbReference>
<keyword evidence="13" id="KW-1185">Reference proteome</keyword>
<evidence type="ECO:0000256" key="5">
    <source>
        <dbReference type="ARBA" id="ARBA00022737"/>
    </source>
</evidence>
<dbReference type="PANTHER" id="PTHR45624">
    <property type="entry name" value="MITOCHONDRIAL BASIC AMINO ACIDS TRANSPORTER-RELATED"/>
    <property type="match status" value="1"/>
</dbReference>
<keyword evidence="7" id="KW-0496">Mitochondrion</keyword>
<comment type="similarity">
    <text evidence="2 10">Belongs to the mitochondrial carrier (TC 2.A.29) family.</text>
</comment>
<feature type="repeat" description="Solcar" evidence="9">
    <location>
        <begin position="242"/>
        <end position="324"/>
    </location>
</feature>
<reference evidence="12 13" key="1">
    <citation type="submission" date="2019-03" db="EMBL/GenBank/DDBJ databases">
        <authorList>
            <person name="Gaulin E."/>
            <person name="Dumas B."/>
        </authorList>
    </citation>
    <scope>NUCLEOTIDE SEQUENCE [LARGE SCALE GENOMIC DNA]</scope>
    <source>
        <strain evidence="12">CBS 568.67</strain>
    </source>
</reference>
<dbReference type="PANTHER" id="PTHR45624:SF12">
    <property type="entry name" value="MITOCHONDRIAL ORNITHINE TRANSPORTER 1"/>
    <property type="match status" value="1"/>
</dbReference>
<dbReference type="InterPro" id="IPR050567">
    <property type="entry name" value="Mitochondrial_Carrier"/>
</dbReference>
<keyword evidence="3 10" id="KW-0813">Transport</keyword>
<evidence type="ECO:0000256" key="8">
    <source>
        <dbReference type="ARBA" id="ARBA00023136"/>
    </source>
</evidence>
<reference evidence="11" key="2">
    <citation type="submission" date="2019-06" db="EMBL/GenBank/DDBJ databases">
        <title>Genomics analysis of Aphanomyces spp. identifies a new class of oomycete effector associated with host adaptation.</title>
        <authorList>
            <person name="Gaulin E."/>
        </authorList>
    </citation>
    <scope>NUCLEOTIDE SEQUENCE</scope>
    <source>
        <strain evidence="11">CBS 578.67</strain>
    </source>
</reference>
<dbReference type="EMBL" id="CAADRA010007431">
    <property type="protein sequence ID" value="VFU01158.1"/>
    <property type="molecule type" value="Genomic_DNA"/>
</dbReference>
<dbReference type="InterPro" id="IPR002067">
    <property type="entry name" value="MCP"/>
</dbReference>
<feature type="repeat" description="Solcar" evidence="9">
    <location>
        <begin position="145"/>
        <end position="229"/>
    </location>
</feature>
<evidence type="ECO:0000313" key="11">
    <source>
        <dbReference type="EMBL" id="KAF0683395.1"/>
    </source>
</evidence>
<evidence type="ECO:0000256" key="10">
    <source>
        <dbReference type="RuleBase" id="RU000488"/>
    </source>
</evidence>
<name>A0A485LQN8_9STRA</name>
<keyword evidence="6" id="KW-1133">Transmembrane helix</keyword>
<accession>A0A485LQN8</accession>
<feature type="repeat" description="Solcar" evidence="9">
    <location>
        <begin position="52"/>
        <end position="136"/>
    </location>
</feature>
<proteinExistence type="inferred from homology"/>
<dbReference type="AlphaFoldDB" id="A0A485LQN8"/>
<evidence type="ECO:0000256" key="4">
    <source>
        <dbReference type="ARBA" id="ARBA00022692"/>
    </source>
</evidence>
<evidence type="ECO:0000313" key="13">
    <source>
        <dbReference type="Proteomes" id="UP000332933"/>
    </source>
</evidence>
<keyword evidence="4 9" id="KW-0812">Transmembrane</keyword>
<evidence type="ECO:0000256" key="1">
    <source>
        <dbReference type="ARBA" id="ARBA00004225"/>
    </source>
</evidence>
<dbReference type="InterPro" id="IPR018108">
    <property type="entry name" value="MCP_transmembrane"/>
</dbReference>
<evidence type="ECO:0000256" key="7">
    <source>
        <dbReference type="ARBA" id="ARBA00023128"/>
    </source>
</evidence>
<evidence type="ECO:0000256" key="9">
    <source>
        <dbReference type="PROSITE-ProRule" id="PRU00282"/>
    </source>
</evidence>
<dbReference type="Proteomes" id="UP000332933">
    <property type="component" value="Unassembled WGS sequence"/>
</dbReference>
<dbReference type="OrthoDB" id="14252at2759"/>
<evidence type="ECO:0000313" key="12">
    <source>
        <dbReference type="EMBL" id="VFU01158.1"/>
    </source>
</evidence>
<organism evidence="12 13">
    <name type="scientific">Aphanomyces stellatus</name>
    <dbReference type="NCBI Taxonomy" id="120398"/>
    <lineage>
        <taxon>Eukaryota</taxon>
        <taxon>Sar</taxon>
        <taxon>Stramenopiles</taxon>
        <taxon>Oomycota</taxon>
        <taxon>Saprolegniomycetes</taxon>
        <taxon>Saprolegniales</taxon>
        <taxon>Verrucalvaceae</taxon>
        <taxon>Aphanomyces</taxon>
    </lineage>
</organism>
<dbReference type="PROSITE" id="PS50920">
    <property type="entry name" value="SOLCAR"/>
    <property type="match status" value="3"/>
</dbReference>
<evidence type="ECO:0000256" key="6">
    <source>
        <dbReference type="ARBA" id="ARBA00022989"/>
    </source>
</evidence>
<dbReference type="GO" id="GO:0031966">
    <property type="term" value="C:mitochondrial membrane"/>
    <property type="evidence" value="ECO:0007669"/>
    <property type="project" value="UniProtKB-SubCell"/>
</dbReference>
<dbReference type="GO" id="GO:1990575">
    <property type="term" value="P:mitochondrial L-ornithine transmembrane transport"/>
    <property type="evidence" value="ECO:0007669"/>
    <property type="project" value="TreeGrafter"/>
</dbReference>
<sequence>MGLAAETVSRSVLQLPVANQIRDPTVTPALSLRAVAPTTFFWQTHRSPLTFSMLDVKETAGGIVGAICNVYSGLPFDVAKVRLQTTSDYRGLADCFVKTVHEEGARTLWKGATPALSSAVIENSVLFTAHGVLRRLFFGESNTTTTLLDEALLGSGAAIFSATAITPAEVIKCRLQTSHTASFGVVACMKEVVAQNGVRGLMAGLPAVLLRDVPFNFFFFGAYELYTSSLVHALDASSKRDLHPLAVLTCGGLAGATGWSLVFPVDVVKSRMQIGNNVTFRGAVTSVRQTCGPRGFYRGWSAAVLRAFPANGCLFLGVEMTHRLFDNIASGENEWAVI</sequence>
<comment type="subcellular location">
    <subcellularLocation>
        <location evidence="1">Mitochondrion membrane</location>
        <topology evidence="1">Multi-pass membrane protein</topology>
    </subcellularLocation>
</comment>
<dbReference type="Pfam" id="PF00153">
    <property type="entry name" value="Mito_carr"/>
    <property type="match status" value="3"/>
</dbReference>
<gene>
    <name evidence="12" type="primary">Aste57867_24519</name>
    <name evidence="11" type="ORF">As57867_024442</name>
    <name evidence="12" type="ORF">ASTE57867_24519</name>
</gene>
<dbReference type="PRINTS" id="PR00926">
    <property type="entry name" value="MITOCARRIER"/>
</dbReference>
<dbReference type="EMBL" id="VJMH01007405">
    <property type="protein sequence ID" value="KAF0683395.1"/>
    <property type="molecule type" value="Genomic_DNA"/>
</dbReference>